<evidence type="ECO:0000313" key="4">
    <source>
        <dbReference type="Proteomes" id="UP001497392"/>
    </source>
</evidence>
<feature type="domain" description="Saccharopine dehydrogenase NADP binding" evidence="2">
    <location>
        <begin position="71"/>
        <end position="197"/>
    </location>
</feature>
<reference evidence="3 4" key="1">
    <citation type="submission" date="2024-06" db="EMBL/GenBank/DDBJ databases">
        <authorList>
            <person name="Kraege A."/>
            <person name="Thomma B."/>
        </authorList>
    </citation>
    <scope>NUCLEOTIDE SEQUENCE [LARGE SCALE GENOMIC DNA]</scope>
</reference>
<feature type="compositionally biased region" description="Low complexity" evidence="1">
    <location>
        <begin position="230"/>
        <end position="263"/>
    </location>
</feature>
<dbReference type="InterPro" id="IPR005097">
    <property type="entry name" value="Sacchrp_dh_NADP-bd"/>
</dbReference>
<dbReference type="Proteomes" id="UP001497392">
    <property type="component" value="Unassembled WGS sequence"/>
</dbReference>
<comment type="caution">
    <text evidence="3">The sequence shown here is derived from an EMBL/GenBank/DDBJ whole genome shotgun (WGS) entry which is preliminary data.</text>
</comment>
<protein>
    <submittedName>
        <fullName evidence="3">G6317 protein</fullName>
    </submittedName>
</protein>
<evidence type="ECO:0000313" key="3">
    <source>
        <dbReference type="EMBL" id="CAL5223755.1"/>
    </source>
</evidence>
<dbReference type="SUPFAM" id="SSF51735">
    <property type="entry name" value="NAD(P)-binding Rossmann-fold domains"/>
    <property type="match status" value="1"/>
</dbReference>
<dbReference type="Gene3D" id="3.40.50.720">
    <property type="entry name" value="NAD(P)-binding Rossmann-like Domain"/>
    <property type="match status" value="1"/>
</dbReference>
<dbReference type="PANTHER" id="PTHR43796">
    <property type="entry name" value="CARBOXYNORSPERMIDINE SYNTHASE"/>
    <property type="match status" value="1"/>
</dbReference>
<gene>
    <name evidence="3" type="primary">g6317</name>
    <name evidence="3" type="ORF">VP750_LOCUS5414</name>
</gene>
<proteinExistence type="predicted"/>
<dbReference type="Pfam" id="PF03435">
    <property type="entry name" value="Sacchrp_dh_NADP"/>
    <property type="match status" value="1"/>
</dbReference>
<name>A0ABP1FZ19_9CHLO</name>
<keyword evidence="4" id="KW-1185">Reference proteome</keyword>
<dbReference type="EMBL" id="CAXHTA020000009">
    <property type="protein sequence ID" value="CAL5223755.1"/>
    <property type="molecule type" value="Genomic_DNA"/>
</dbReference>
<dbReference type="PANTHER" id="PTHR43796:SF2">
    <property type="entry name" value="CARBOXYNORSPERMIDINE SYNTHASE"/>
    <property type="match status" value="1"/>
</dbReference>
<evidence type="ECO:0000256" key="1">
    <source>
        <dbReference type="SAM" id="MobiDB-lite"/>
    </source>
</evidence>
<evidence type="ECO:0000259" key="2">
    <source>
        <dbReference type="Pfam" id="PF03435"/>
    </source>
</evidence>
<organism evidence="3 4">
    <name type="scientific">Coccomyxa viridis</name>
    <dbReference type="NCBI Taxonomy" id="1274662"/>
    <lineage>
        <taxon>Eukaryota</taxon>
        <taxon>Viridiplantae</taxon>
        <taxon>Chlorophyta</taxon>
        <taxon>core chlorophytes</taxon>
        <taxon>Trebouxiophyceae</taxon>
        <taxon>Trebouxiophyceae incertae sedis</taxon>
        <taxon>Coccomyxaceae</taxon>
        <taxon>Coccomyxa</taxon>
    </lineage>
</organism>
<sequence>MLSHSVADNGPTIQQHRCPGTLTFTFRRPLSNLRRGGRFSLKPDHSPSRLQFSCIAASKAESSSQGQQQKVLILGGTGRVGSSTASALLRRRPDVEVILASRSRESYDAAIKKRPELANAPFACVDIDDAASLESALKGVDLVVHTAGPFQRKDTCGVLEAAIATRTPYMDVCDDTDHSQRLRGYFDQAKAAGVPAITTAGIYPGVSNVMAAHMISIARREYSADWTFKSSSSNGATSSSNGRPAVGATSTTTRGASSAVSEAAEPEPLRSGVATMEPNEGKPGATTSYTENNTVDPVEPKRVLYSYYTAGSGGVGPTILETSLLLAGTPVTVYANGEKLTMPPITRPREVDFGPPIRKATCYLYNLPEVVSTFECLRVPTVSARFSTAPFFWNWAMIAVARLAPKGFLEDRAKSKWLAKLSDPWVRLVDPLIGEAVGMRVDVDLEDGTTAAGVFVHKKLSDSVGVCVAAFAEAMLAGETQPGVWFPEERGALENRQALLKASADGCVRYEINRPPWALESNPQRLGFGIYID</sequence>
<accession>A0ABP1FZ19</accession>
<feature type="region of interest" description="Disordered" evidence="1">
    <location>
        <begin position="229"/>
        <end position="295"/>
    </location>
</feature>
<feature type="compositionally biased region" description="Polar residues" evidence="1">
    <location>
        <begin position="285"/>
        <end position="295"/>
    </location>
</feature>
<dbReference type="InterPro" id="IPR036291">
    <property type="entry name" value="NAD(P)-bd_dom_sf"/>
</dbReference>